<dbReference type="OrthoDB" id="468477at2"/>
<proteinExistence type="predicted"/>
<protein>
    <recommendedName>
        <fullName evidence="4">Porin</fullName>
    </recommendedName>
</protein>
<keyword evidence="3" id="KW-1185">Reference proteome</keyword>
<dbReference type="EMBL" id="MRCA01000004">
    <property type="protein sequence ID" value="OKH14258.1"/>
    <property type="molecule type" value="Genomic_DNA"/>
</dbReference>
<evidence type="ECO:0000256" key="1">
    <source>
        <dbReference type="SAM" id="SignalP"/>
    </source>
</evidence>
<sequence>MALKFRVLGGLLVLFSTAITIPALAQDKAQTLSDDYVTSNEAFERAYFKHAPNFFGSITSQSDINDIFGPGSFSQNTFPENQIARDSELVHILSQDVLYQQVSNDPYLRTPDLPNPYNTSLLMSPGLNANKLKIGTEFRFEQMPPR</sequence>
<feature type="chain" id="PRO_5010579394" description="Porin" evidence="1">
    <location>
        <begin position="26"/>
        <end position="146"/>
    </location>
</feature>
<comment type="caution">
    <text evidence="2">The sequence shown here is derived from an EMBL/GenBank/DDBJ whole genome shotgun (WGS) entry which is preliminary data.</text>
</comment>
<dbReference type="Proteomes" id="UP000186391">
    <property type="component" value="Unassembled WGS sequence"/>
</dbReference>
<name>A0A1U7H060_9CYAN</name>
<reference evidence="2 3" key="1">
    <citation type="submission" date="2016-11" db="EMBL/GenBank/DDBJ databases">
        <title>Draft Genome Sequences of Nine Cyanobacterial Strains from Diverse Habitats.</title>
        <authorList>
            <person name="Zhu T."/>
            <person name="Hou S."/>
            <person name="Lu X."/>
            <person name="Hess W.R."/>
        </authorList>
    </citation>
    <scope>NUCLEOTIDE SEQUENCE [LARGE SCALE GENOMIC DNA]</scope>
    <source>
        <strain evidence="2 3">NIES-592</strain>
    </source>
</reference>
<evidence type="ECO:0000313" key="3">
    <source>
        <dbReference type="Proteomes" id="UP000186391"/>
    </source>
</evidence>
<organism evidence="2 3">
    <name type="scientific">Fischerella major NIES-592</name>
    <dbReference type="NCBI Taxonomy" id="210994"/>
    <lineage>
        <taxon>Bacteria</taxon>
        <taxon>Bacillati</taxon>
        <taxon>Cyanobacteriota</taxon>
        <taxon>Cyanophyceae</taxon>
        <taxon>Nostocales</taxon>
        <taxon>Hapalosiphonaceae</taxon>
        <taxon>Fischerella</taxon>
    </lineage>
</organism>
<feature type="signal peptide" evidence="1">
    <location>
        <begin position="1"/>
        <end position="25"/>
    </location>
</feature>
<dbReference type="RefSeq" id="WP_062248498.1">
    <property type="nucleotide sequence ID" value="NZ_MRCA01000004.1"/>
</dbReference>
<keyword evidence="1" id="KW-0732">Signal</keyword>
<dbReference type="AlphaFoldDB" id="A0A1U7H060"/>
<evidence type="ECO:0008006" key="4">
    <source>
        <dbReference type="Google" id="ProtNLM"/>
    </source>
</evidence>
<gene>
    <name evidence="2" type="ORF">NIES592_09270</name>
</gene>
<evidence type="ECO:0000313" key="2">
    <source>
        <dbReference type="EMBL" id="OKH14258.1"/>
    </source>
</evidence>
<accession>A0A1U7H060</accession>